<evidence type="ECO:0000256" key="2">
    <source>
        <dbReference type="ARBA" id="ARBA00023295"/>
    </source>
</evidence>
<keyword evidence="4" id="KW-1185">Reference proteome</keyword>
<keyword evidence="1" id="KW-0378">Hydrolase</keyword>
<evidence type="ECO:0000256" key="1">
    <source>
        <dbReference type="ARBA" id="ARBA00022801"/>
    </source>
</evidence>
<dbReference type="Proteomes" id="UP001056539">
    <property type="component" value="Chromosome"/>
</dbReference>
<dbReference type="AlphaFoldDB" id="A0AAX3BBU7"/>
<gene>
    <name evidence="3" type="ORF">KDW03_09250</name>
</gene>
<protein>
    <submittedName>
        <fullName evidence="3">Alpha-galactosidase</fullName>
    </submittedName>
</protein>
<dbReference type="InterPro" id="IPR017853">
    <property type="entry name" value="GH"/>
</dbReference>
<dbReference type="InterPro" id="IPR013785">
    <property type="entry name" value="Aldolase_TIM"/>
</dbReference>
<accession>A0AAX3BBU7</accession>
<evidence type="ECO:0000313" key="3">
    <source>
        <dbReference type="EMBL" id="URA09664.1"/>
    </source>
</evidence>
<dbReference type="GO" id="GO:0004557">
    <property type="term" value="F:alpha-galactosidase activity"/>
    <property type="evidence" value="ECO:0007669"/>
    <property type="project" value="InterPro"/>
</dbReference>
<name>A0AAX3BBU7_9SPIR</name>
<dbReference type="EMBL" id="CP073355">
    <property type="protein sequence ID" value="URA09664.1"/>
    <property type="molecule type" value="Genomic_DNA"/>
</dbReference>
<dbReference type="Pfam" id="PF02065">
    <property type="entry name" value="Melibiase"/>
    <property type="match status" value="1"/>
</dbReference>
<organism evidence="3 4">
    <name type="scientific">Thermospira aquatica</name>
    <dbReference type="NCBI Taxonomy" id="2828656"/>
    <lineage>
        <taxon>Bacteria</taxon>
        <taxon>Pseudomonadati</taxon>
        <taxon>Spirochaetota</taxon>
        <taxon>Spirochaetia</taxon>
        <taxon>Brevinematales</taxon>
        <taxon>Thermospiraceae</taxon>
        <taxon>Thermospira</taxon>
    </lineage>
</organism>
<dbReference type="SUPFAM" id="SSF51445">
    <property type="entry name" value="(Trans)glycosidases"/>
    <property type="match status" value="1"/>
</dbReference>
<proteinExistence type="predicted"/>
<dbReference type="PANTHER" id="PTHR43053:SF3">
    <property type="entry name" value="ALPHA-GALACTOSIDASE C-RELATED"/>
    <property type="match status" value="1"/>
</dbReference>
<evidence type="ECO:0000313" key="4">
    <source>
        <dbReference type="Proteomes" id="UP001056539"/>
    </source>
</evidence>
<dbReference type="PANTHER" id="PTHR43053">
    <property type="entry name" value="GLYCOSIDASE FAMILY 31"/>
    <property type="match status" value="1"/>
</dbReference>
<dbReference type="InterPro" id="IPR002252">
    <property type="entry name" value="Glyco_hydro_36"/>
</dbReference>
<dbReference type="GO" id="GO:0016052">
    <property type="term" value="P:carbohydrate catabolic process"/>
    <property type="evidence" value="ECO:0007669"/>
    <property type="project" value="InterPro"/>
</dbReference>
<reference evidence="3" key="1">
    <citation type="submission" date="2021-04" db="EMBL/GenBank/DDBJ databases">
        <authorList>
            <person name="Postec A."/>
        </authorList>
    </citation>
    <scope>NUCLEOTIDE SEQUENCE</scope>
    <source>
        <strain evidence="3">F1F22</strain>
    </source>
</reference>
<reference evidence="3" key="2">
    <citation type="submission" date="2022-06" db="EMBL/GenBank/DDBJ databases">
        <title>Thermospira aquatica gen. nov., sp. nov.</title>
        <authorList>
            <person name="Ben Ali Gam Z."/>
            <person name="Labat M."/>
        </authorList>
    </citation>
    <scope>NUCLEOTIDE SEQUENCE</scope>
    <source>
        <strain evidence="3">F1F22</strain>
    </source>
</reference>
<keyword evidence="2" id="KW-0326">Glycosidase</keyword>
<dbReference type="KEGG" id="taqu:KDW03_09250"/>
<dbReference type="CDD" id="cd14791">
    <property type="entry name" value="GH36"/>
    <property type="match status" value="1"/>
</dbReference>
<dbReference type="Gene3D" id="3.20.20.70">
    <property type="entry name" value="Aldolase class I"/>
    <property type="match status" value="1"/>
</dbReference>
<dbReference type="RefSeq" id="WP_271434801.1">
    <property type="nucleotide sequence ID" value="NZ_CP073355.1"/>
</dbReference>
<dbReference type="InterPro" id="IPR050985">
    <property type="entry name" value="Alpha-glycosidase_related"/>
</dbReference>
<sequence length="684" mass="79073">MVWKKITLTYEYQGKKNTLTGNTPLVNEHLSLQTQENSLILSNKVPIRLLSLEVIIPWNYTKKDRIFVHGFQSWSDSREFTQQEKIPGLPPHLRFAYAQYHLEFYGDYHFYDYTRKKGQFHSHGWTLSGQGENWHLVGSLDENSAYTIFEHHPEKRVLRIIRDVEGWEMNAGSITNLLSLFFTSGNLSYAQKRYFEMYGLSPSQLPKISGWTSWYNYYTNISEEIILSNLKSFKEKKLPINIFQIDDGYQTAVGDWLSLKPSFPHGMKYIADAIHEAGFRAGLWLAPFICESKSIIYQKHPEWILRYDDGSPVIAGYSENWNGDFYALDLDHPEVKNYLREVFHTVLHEWGFDMVKLDFLYAASIKPSYGKTRASQMAQALSWIRELCKDKTILGCGVPITSALGKVDYCRIGCDVGLDWEDIRPARIHFRERISTIKAITTTLGRFPLNRIGFINDPDVFILRETNNRLSHEQKYTLYMVNQLFGGLLFTSDNVGEYSSQTENLYRLQFPLAEPPVESLTQHHEIYNFRPRSSSLQAVGPVKIYASYYTGWVKLPFCSAFLIINTGNKTLSQKLPEGIFFDPLQENYHQKTYTVPPYATRILLHILPSERWQYGGSTEHLFPGHGFLSLACTNTHLSYELHSHAFSGGKLFLVSLQDSPLEYQGKPLSIHKHPYGFFYTSIEL</sequence>